<evidence type="ECO:0000313" key="3">
    <source>
        <dbReference type="Proteomes" id="UP001221686"/>
    </source>
</evidence>
<feature type="domain" description="Enoyl reductase (ER)" evidence="1">
    <location>
        <begin position="11"/>
        <end position="322"/>
    </location>
</feature>
<dbReference type="PANTHER" id="PTHR43677">
    <property type="entry name" value="SHORT-CHAIN DEHYDROGENASE/REDUCTASE"/>
    <property type="match status" value="1"/>
</dbReference>
<protein>
    <submittedName>
        <fullName evidence="2">NADPH:quinone oxidoreductase family protein</fullName>
    </submittedName>
</protein>
<dbReference type="Pfam" id="PF00107">
    <property type="entry name" value="ADH_zinc_N"/>
    <property type="match status" value="1"/>
</dbReference>
<keyword evidence="3" id="KW-1185">Reference proteome</keyword>
<dbReference type="InterPro" id="IPR036291">
    <property type="entry name" value="NAD(P)-bd_dom_sf"/>
</dbReference>
<evidence type="ECO:0000313" key="2">
    <source>
        <dbReference type="EMBL" id="MDC0716351.1"/>
    </source>
</evidence>
<dbReference type="InterPro" id="IPR013154">
    <property type="entry name" value="ADH-like_N"/>
</dbReference>
<proteinExistence type="predicted"/>
<evidence type="ECO:0000259" key="1">
    <source>
        <dbReference type="SMART" id="SM00829"/>
    </source>
</evidence>
<dbReference type="Pfam" id="PF08240">
    <property type="entry name" value="ADH_N"/>
    <property type="match status" value="1"/>
</dbReference>
<gene>
    <name evidence="2" type="ORF">POL25_05575</name>
</gene>
<dbReference type="CDD" id="cd08241">
    <property type="entry name" value="QOR1"/>
    <property type="match status" value="1"/>
</dbReference>
<dbReference type="InterPro" id="IPR020843">
    <property type="entry name" value="ER"/>
</dbReference>
<reference evidence="2 3" key="1">
    <citation type="submission" date="2022-11" db="EMBL/GenBank/DDBJ databases">
        <title>Minimal conservation of predation-associated metabolite biosynthetic gene clusters underscores biosynthetic potential of Myxococcota including descriptions for ten novel species: Archangium lansinium sp. nov., Myxococcus landrumus sp. nov., Nannocystis bai.</title>
        <authorList>
            <person name="Ahearne A."/>
            <person name="Stevens C."/>
            <person name="Dowd S."/>
        </authorList>
    </citation>
    <scope>NUCLEOTIDE SEQUENCE [LARGE SCALE GENOMIC DNA]</scope>
    <source>
        <strain evidence="2 3">BB15-2</strain>
    </source>
</reference>
<dbReference type="Proteomes" id="UP001221686">
    <property type="component" value="Unassembled WGS sequence"/>
</dbReference>
<comment type="caution">
    <text evidence="2">The sequence shown here is derived from an EMBL/GenBank/DDBJ whole genome shotgun (WGS) entry which is preliminary data.</text>
</comment>
<dbReference type="Gene3D" id="3.40.50.720">
    <property type="entry name" value="NAD(P)-binding Rossmann-like Domain"/>
    <property type="match status" value="1"/>
</dbReference>
<dbReference type="EMBL" id="JAQNDL010000001">
    <property type="protein sequence ID" value="MDC0716351.1"/>
    <property type="molecule type" value="Genomic_DNA"/>
</dbReference>
<dbReference type="PANTHER" id="PTHR43677:SF4">
    <property type="entry name" value="QUINONE OXIDOREDUCTASE-LIKE PROTEIN 2"/>
    <property type="match status" value="1"/>
</dbReference>
<dbReference type="SUPFAM" id="SSF51735">
    <property type="entry name" value="NAD(P)-binding Rossmann-fold domains"/>
    <property type="match status" value="1"/>
</dbReference>
<dbReference type="InterPro" id="IPR051397">
    <property type="entry name" value="Zn-ADH-like_protein"/>
</dbReference>
<dbReference type="InterPro" id="IPR011032">
    <property type="entry name" value="GroES-like_sf"/>
</dbReference>
<dbReference type="InterPro" id="IPR013149">
    <property type="entry name" value="ADH-like_C"/>
</dbReference>
<dbReference type="SUPFAM" id="SSF50129">
    <property type="entry name" value="GroES-like"/>
    <property type="match status" value="1"/>
</dbReference>
<sequence length="324" mass="33991">MRAVRVHELVGPSGLRVDELPEPVPGPGEVLLDVRAAGVNFPDVLLSHGKYQFKPALPFVPGGEAAGEVAAVGDGVTAVAVGDRVATTLVHGAFAERVVVPATAVVKLPDGVGFEVAAATLLTYGTTWHALVDRAELKPGETLLVLGAAGGVGIAAVEIGKLLGARVIAAASTREKLTFCRERGADEGVEYTHEDLKERCKQLTGGEGVDVVYDAVGGPFAEPALRSIAWKGRYLVVGFAAGEIPKIPLNLVLLKGCQIVGVFWGAFAARESARNRLNAERILAAVAEGKLRPHLDATLPFEQAGEALTRMERREVLGKLVLVP</sequence>
<name>A0ABT5DRS8_9BACT</name>
<organism evidence="2 3">
    <name type="scientific">Nannocystis bainbridge</name>
    <dbReference type="NCBI Taxonomy" id="2995303"/>
    <lineage>
        <taxon>Bacteria</taxon>
        <taxon>Pseudomonadati</taxon>
        <taxon>Myxococcota</taxon>
        <taxon>Polyangia</taxon>
        <taxon>Nannocystales</taxon>
        <taxon>Nannocystaceae</taxon>
        <taxon>Nannocystis</taxon>
    </lineage>
</organism>
<dbReference type="RefSeq" id="WP_272084795.1">
    <property type="nucleotide sequence ID" value="NZ_JAQNDL010000001.1"/>
</dbReference>
<accession>A0ABT5DRS8</accession>
<dbReference type="SMART" id="SM00829">
    <property type="entry name" value="PKS_ER"/>
    <property type="match status" value="1"/>
</dbReference>
<dbReference type="Gene3D" id="3.90.180.10">
    <property type="entry name" value="Medium-chain alcohol dehydrogenases, catalytic domain"/>
    <property type="match status" value="1"/>
</dbReference>